<dbReference type="Pfam" id="PF02902">
    <property type="entry name" value="Peptidase_C48"/>
    <property type="match status" value="1"/>
</dbReference>
<dbReference type="PANTHER" id="PTHR12606">
    <property type="entry name" value="SENTRIN/SUMO-SPECIFIC PROTEASE"/>
    <property type="match status" value="1"/>
</dbReference>
<dbReference type="Gene3D" id="3.40.395.10">
    <property type="entry name" value="Adenoviral Proteinase, Chain A"/>
    <property type="match status" value="1"/>
</dbReference>
<dbReference type="GO" id="GO:0006508">
    <property type="term" value="P:proteolysis"/>
    <property type="evidence" value="ECO:0007669"/>
    <property type="project" value="UniProtKB-KW"/>
</dbReference>
<feature type="domain" description="Ubiquitin-like protease family profile" evidence="5">
    <location>
        <begin position="1"/>
        <end position="168"/>
    </location>
</feature>
<dbReference type="PROSITE" id="PS50600">
    <property type="entry name" value="ULP_PROTEASE"/>
    <property type="match status" value="1"/>
</dbReference>
<dbReference type="InterPro" id="IPR003653">
    <property type="entry name" value="Peptidase_C48_C"/>
</dbReference>
<dbReference type="RefSeq" id="XP_022585625.1">
    <property type="nucleotide sequence ID" value="XM_022728478.1"/>
</dbReference>
<keyword evidence="4" id="KW-0788">Thiol protease</keyword>
<dbReference type="STRING" id="1073090.A0A1L9SV71"/>
<dbReference type="GO" id="GO:0016926">
    <property type="term" value="P:protein desumoylation"/>
    <property type="evidence" value="ECO:0007669"/>
    <property type="project" value="TreeGrafter"/>
</dbReference>
<dbReference type="GO" id="GO:0016929">
    <property type="term" value="F:deSUMOylase activity"/>
    <property type="evidence" value="ECO:0007669"/>
    <property type="project" value="TreeGrafter"/>
</dbReference>
<dbReference type="Proteomes" id="UP000184188">
    <property type="component" value="Unassembled WGS sequence"/>
</dbReference>
<evidence type="ECO:0000313" key="6">
    <source>
        <dbReference type="EMBL" id="OJJ51115.1"/>
    </source>
</evidence>
<evidence type="ECO:0000256" key="3">
    <source>
        <dbReference type="ARBA" id="ARBA00022801"/>
    </source>
</evidence>
<evidence type="ECO:0000256" key="1">
    <source>
        <dbReference type="ARBA" id="ARBA00005234"/>
    </source>
</evidence>
<dbReference type="GO" id="GO:0005634">
    <property type="term" value="C:nucleus"/>
    <property type="evidence" value="ECO:0007669"/>
    <property type="project" value="TreeGrafter"/>
</dbReference>
<comment type="similarity">
    <text evidence="1">Belongs to the peptidase C48 family.</text>
</comment>
<evidence type="ECO:0000259" key="5">
    <source>
        <dbReference type="PROSITE" id="PS50600"/>
    </source>
</evidence>
<dbReference type="OrthoDB" id="1939479at2759"/>
<name>A0A1L9SV71_9EURO</name>
<proteinExistence type="inferred from homology"/>
<organism evidence="6 7">
    <name type="scientific">Penicilliopsis zonata CBS 506.65</name>
    <dbReference type="NCBI Taxonomy" id="1073090"/>
    <lineage>
        <taxon>Eukaryota</taxon>
        <taxon>Fungi</taxon>
        <taxon>Dikarya</taxon>
        <taxon>Ascomycota</taxon>
        <taxon>Pezizomycotina</taxon>
        <taxon>Eurotiomycetes</taxon>
        <taxon>Eurotiomycetidae</taxon>
        <taxon>Eurotiales</taxon>
        <taxon>Aspergillaceae</taxon>
        <taxon>Penicilliopsis</taxon>
    </lineage>
</organism>
<dbReference type="InterPro" id="IPR038765">
    <property type="entry name" value="Papain-like_cys_pep_sf"/>
</dbReference>
<dbReference type="VEuPathDB" id="FungiDB:ASPZODRAFT_54635"/>
<dbReference type="AlphaFoldDB" id="A0A1L9SV71"/>
<protein>
    <recommendedName>
        <fullName evidence="5">Ubiquitin-like protease family profile domain-containing protein</fullName>
    </recommendedName>
</protein>
<gene>
    <name evidence="6" type="ORF">ASPZODRAFT_54635</name>
</gene>
<accession>A0A1L9SV71</accession>
<evidence type="ECO:0000313" key="7">
    <source>
        <dbReference type="Proteomes" id="UP000184188"/>
    </source>
</evidence>
<dbReference type="GeneID" id="34614942"/>
<dbReference type="EMBL" id="KV878336">
    <property type="protein sequence ID" value="OJJ51115.1"/>
    <property type="molecule type" value="Genomic_DNA"/>
</dbReference>
<dbReference type="PANTHER" id="PTHR12606:SF141">
    <property type="entry name" value="GH15225P-RELATED"/>
    <property type="match status" value="1"/>
</dbReference>
<keyword evidence="7" id="KW-1185">Reference proteome</keyword>
<dbReference type="SUPFAM" id="SSF54001">
    <property type="entry name" value="Cysteine proteinases"/>
    <property type="match status" value="1"/>
</dbReference>
<evidence type="ECO:0000256" key="4">
    <source>
        <dbReference type="ARBA" id="ARBA00022807"/>
    </source>
</evidence>
<sequence>MKKDLLTCYTPLSWLNDEVINAYLAYLVEYLRRNAGNLEPGQKPLFHAFNTFFFANLRDKGYESVRRWASRAKIGGEALLEVDTVFIPVHDSHHWTLIVVRPAERTIENFDSLGSLSSRHVGLVKTWLRGELGPRYVDEDWDILPSVSPQQDNGCDCGAFLLSTAKAVAVGVEPTAYGPSDIPTLRKKIVAELINGGLVGEFVPDGCL</sequence>
<evidence type="ECO:0000256" key="2">
    <source>
        <dbReference type="ARBA" id="ARBA00022670"/>
    </source>
</evidence>
<keyword evidence="3" id="KW-0378">Hydrolase</keyword>
<keyword evidence="2" id="KW-0645">Protease</keyword>
<reference evidence="7" key="1">
    <citation type="journal article" date="2017" name="Genome Biol.">
        <title>Comparative genomics reveals high biological diversity and specific adaptations in the industrially and medically important fungal genus Aspergillus.</title>
        <authorList>
            <person name="de Vries R.P."/>
            <person name="Riley R."/>
            <person name="Wiebenga A."/>
            <person name="Aguilar-Osorio G."/>
            <person name="Amillis S."/>
            <person name="Uchima C.A."/>
            <person name="Anderluh G."/>
            <person name="Asadollahi M."/>
            <person name="Askin M."/>
            <person name="Barry K."/>
            <person name="Battaglia E."/>
            <person name="Bayram O."/>
            <person name="Benocci T."/>
            <person name="Braus-Stromeyer S.A."/>
            <person name="Caldana C."/>
            <person name="Canovas D."/>
            <person name="Cerqueira G.C."/>
            <person name="Chen F."/>
            <person name="Chen W."/>
            <person name="Choi C."/>
            <person name="Clum A."/>
            <person name="Dos Santos R.A."/>
            <person name="Damasio A.R."/>
            <person name="Diallinas G."/>
            <person name="Emri T."/>
            <person name="Fekete E."/>
            <person name="Flipphi M."/>
            <person name="Freyberg S."/>
            <person name="Gallo A."/>
            <person name="Gournas C."/>
            <person name="Habgood R."/>
            <person name="Hainaut M."/>
            <person name="Harispe M.L."/>
            <person name="Henrissat B."/>
            <person name="Hilden K.S."/>
            <person name="Hope R."/>
            <person name="Hossain A."/>
            <person name="Karabika E."/>
            <person name="Karaffa L."/>
            <person name="Karanyi Z."/>
            <person name="Krasevec N."/>
            <person name="Kuo A."/>
            <person name="Kusch H."/>
            <person name="LaButti K."/>
            <person name="Lagendijk E.L."/>
            <person name="Lapidus A."/>
            <person name="Levasseur A."/>
            <person name="Lindquist E."/>
            <person name="Lipzen A."/>
            <person name="Logrieco A.F."/>
            <person name="MacCabe A."/>
            <person name="Maekelae M.R."/>
            <person name="Malavazi I."/>
            <person name="Melin P."/>
            <person name="Meyer V."/>
            <person name="Mielnichuk N."/>
            <person name="Miskei M."/>
            <person name="Molnar A.P."/>
            <person name="Mule G."/>
            <person name="Ngan C.Y."/>
            <person name="Orejas M."/>
            <person name="Orosz E."/>
            <person name="Ouedraogo J.P."/>
            <person name="Overkamp K.M."/>
            <person name="Park H.-S."/>
            <person name="Perrone G."/>
            <person name="Piumi F."/>
            <person name="Punt P.J."/>
            <person name="Ram A.F."/>
            <person name="Ramon A."/>
            <person name="Rauscher S."/>
            <person name="Record E."/>
            <person name="Riano-Pachon D.M."/>
            <person name="Robert V."/>
            <person name="Roehrig J."/>
            <person name="Ruller R."/>
            <person name="Salamov A."/>
            <person name="Salih N.S."/>
            <person name="Samson R.A."/>
            <person name="Sandor E."/>
            <person name="Sanguinetti M."/>
            <person name="Schuetze T."/>
            <person name="Sepcic K."/>
            <person name="Shelest E."/>
            <person name="Sherlock G."/>
            <person name="Sophianopoulou V."/>
            <person name="Squina F.M."/>
            <person name="Sun H."/>
            <person name="Susca A."/>
            <person name="Todd R.B."/>
            <person name="Tsang A."/>
            <person name="Unkles S.E."/>
            <person name="van de Wiele N."/>
            <person name="van Rossen-Uffink D."/>
            <person name="Oliveira J.V."/>
            <person name="Vesth T.C."/>
            <person name="Visser J."/>
            <person name="Yu J.-H."/>
            <person name="Zhou M."/>
            <person name="Andersen M.R."/>
            <person name="Archer D.B."/>
            <person name="Baker S.E."/>
            <person name="Benoit I."/>
            <person name="Brakhage A.A."/>
            <person name="Braus G.H."/>
            <person name="Fischer R."/>
            <person name="Frisvad J.C."/>
            <person name="Goldman G.H."/>
            <person name="Houbraken J."/>
            <person name="Oakley B."/>
            <person name="Pocsi I."/>
            <person name="Scazzocchio C."/>
            <person name="Seiboth B."/>
            <person name="vanKuyk P.A."/>
            <person name="Wortman J."/>
            <person name="Dyer P.S."/>
            <person name="Grigoriev I.V."/>
        </authorList>
    </citation>
    <scope>NUCLEOTIDE SEQUENCE [LARGE SCALE GENOMIC DNA]</scope>
    <source>
        <strain evidence="7">CBS 506.65</strain>
    </source>
</reference>